<dbReference type="OrthoDB" id="8909309at2"/>
<organism evidence="2 3">
    <name type="scientific">Paraburkholderia aspalathi</name>
    <dbReference type="NCBI Taxonomy" id="1324617"/>
    <lineage>
        <taxon>Bacteria</taxon>
        <taxon>Pseudomonadati</taxon>
        <taxon>Pseudomonadota</taxon>
        <taxon>Betaproteobacteria</taxon>
        <taxon>Burkholderiales</taxon>
        <taxon>Burkholderiaceae</taxon>
        <taxon>Paraburkholderia</taxon>
    </lineage>
</organism>
<sequence>MKKKNAQPTKGQSSAKRQRDFTGTDNPRHLRAVAALQLRPMPREELDSIAVCSNGPDLIATLCAKGLNVLCPKVPYIDPDGTEVLRGVYHLSNADCRKIVRWLRNRAEGGAC</sequence>
<feature type="compositionally biased region" description="Basic and acidic residues" evidence="1">
    <location>
        <begin position="17"/>
        <end position="28"/>
    </location>
</feature>
<dbReference type="EMBL" id="FPBH01000001">
    <property type="protein sequence ID" value="SFT45232.1"/>
    <property type="molecule type" value="Genomic_DNA"/>
</dbReference>
<dbReference type="Proteomes" id="UP000198844">
    <property type="component" value="Unassembled WGS sequence"/>
</dbReference>
<name>A0A1I6Y4G0_9BURK</name>
<evidence type="ECO:0000313" key="2">
    <source>
        <dbReference type="EMBL" id="SFT45232.1"/>
    </source>
</evidence>
<evidence type="ECO:0000256" key="1">
    <source>
        <dbReference type="SAM" id="MobiDB-lite"/>
    </source>
</evidence>
<protein>
    <submittedName>
        <fullName evidence="2">Uncharacterized protein</fullName>
    </submittedName>
</protein>
<dbReference type="RefSeq" id="WP_093632582.1">
    <property type="nucleotide sequence ID" value="NZ_FPBH01000001.1"/>
</dbReference>
<proteinExistence type="predicted"/>
<evidence type="ECO:0000313" key="3">
    <source>
        <dbReference type="Proteomes" id="UP000198844"/>
    </source>
</evidence>
<dbReference type="AlphaFoldDB" id="A0A1I6Y4G0"/>
<gene>
    <name evidence="2" type="ORF">SAMN05192563_1001308</name>
</gene>
<accession>A0A1I6Y4G0</accession>
<feature type="region of interest" description="Disordered" evidence="1">
    <location>
        <begin position="1"/>
        <end position="29"/>
    </location>
</feature>
<reference evidence="2 3" key="1">
    <citation type="submission" date="2016-10" db="EMBL/GenBank/DDBJ databases">
        <authorList>
            <person name="de Groot N.N."/>
        </authorList>
    </citation>
    <scope>NUCLEOTIDE SEQUENCE [LARGE SCALE GENOMIC DNA]</scope>
    <source>
        <strain evidence="2 3">LMG 27731</strain>
    </source>
</reference>
<feature type="compositionally biased region" description="Polar residues" evidence="1">
    <location>
        <begin position="1"/>
        <end position="16"/>
    </location>
</feature>